<keyword evidence="4 6" id="KW-1133">Transmembrane helix</keyword>
<dbReference type="GO" id="GO:0005886">
    <property type="term" value="C:plasma membrane"/>
    <property type="evidence" value="ECO:0007669"/>
    <property type="project" value="TreeGrafter"/>
</dbReference>
<evidence type="ECO:0000256" key="5">
    <source>
        <dbReference type="ARBA" id="ARBA00023136"/>
    </source>
</evidence>
<evidence type="ECO:0000256" key="2">
    <source>
        <dbReference type="ARBA" id="ARBA00009694"/>
    </source>
</evidence>
<name>A0A250KNR0_9GAMM</name>
<dbReference type="KEGG" id="mmai:sS8_1355"/>
<accession>A0A250KNR0</accession>
<dbReference type="Pfam" id="PF04241">
    <property type="entry name" value="DUF423"/>
    <property type="match status" value="1"/>
</dbReference>
<evidence type="ECO:0000313" key="7">
    <source>
        <dbReference type="EMBL" id="BBA33315.1"/>
    </source>
</evidence>
<protein>
    <recommendedName>
        <fullName evidence="9">DUF423 domain-containing protein</fullName>
    </recommendedName>
</protein>
<evidence type="ECO:0000256" key="6">
    <source>
        <dbReference type="SAM" id="Phobius"/>
    </source>
</evidence>
<keyword evidence="3 6" id="KW-0812">Transmembrane</keyword>
<keyword evidence="5 6" id="KW-0472">Membrane</keyword>
<evidence type="ECO:0000256" key="3">
    <source>
        <dbReference type="ARBA" id="ARBA00022692"/>
    </source>
</evidence>
<dbReference type="OrthoDB" id="9802121at2"/>
<dbReference type="PANTHER" id="PTHR43461">
    <property type="entry name" value="TRANSMEMBRANE PROTEIN 256"/>
    <property type="match status" value="1"/>
</dbReference>
<evidence type="ECO:0000256" key="1">
    <source>
        <dbReference type="ARBA" id="ARBA00004141"/>
    </source>
</evidence>
<evidence type="ECO:0008006" key="9">
    <source>
        <dbReference type="Google" id="ProtNLM"/>
    </source>
</evidence>
<comment type="subcellular location">
    <subcellularLocation>
        <location evidence="1">Membrane</location>
        <topology evidence="1">Multi-pass membrane protein</topology>
    </subcellularLocation>
</comment>
<dbReference type="InterPro" id="IPR006696">
    <property type="entry name" value="DUF423"/>
</dbReference>
<dbReference type="RefSeq" id="WP_119628939.1">
    <property type="nucleotide sequence ID" value="NZ_AP017928.1"/>
</dbReference>
<dbReference type="PANTHER" id="PTHR43461:SF1">
    <property type="entry name" value="TRANSMEMBRANE PROTEIN 256"/>
    <property type="match status" value="1"/>
</dbReference>
<proteinExistence type="inferred from homology"/>
<evidence type="ECO:0000256" key="4">
    <source>
        <dbReference type="ARBA" id="ARBA00022989"/>
    </source>
</evidence>
<evidence type="ECO:0000313" key="8">
    <source>
        <dbReference type="Proteomes" id="UP000266313"/>
    </source>
</evidence>
<keyword evidence="8" id="KW-1185">Reference proteome</keyword>
<comment type="similarity">
    <text evidence="2">Belongs to the UPF0382 family.</text>
</comment>
<dbReference type="Proteomes" id="UP000266313">
    <property type="component" value="Chromosome"/>
</dbReference>
<organism evidence="7 8">
    <name type="scientific">Methylocaldum marinum</name>
    <dbReference type="NCBI Taxonomy" id="1432792"/>
    <lineage>
        <taxon>Bacteria</taxon>
        <taxon>Pseudomonadati</taxon>
        <taxon>Pseudomonadota</taxon>
        <taxon>Gammaproteobacteria</taxon>
        <taxon>Methylococcales</taxon>
        <taxon>Methylococcaceae</taxon>
        <taxon>Methylocaldum</taxon>
    </lineage>
</organism>
<dbReference type="EMBL" id="AP017928">
    <property type="protein sequence ID" value="BBA33315.1"/>
    <property type="molecule type" value="Genomic_DNA"/>
</dbReference>
<feature type="transmembrane region" description="Helical" evidence="6">
    <location>
        <begin position="97"/>
        <end position="121"/>
    </location>
</feature>
<dbReference type="AlphaFoldDB" id="A0A250KNR0"/>
<feature type="transmembrane region" description="Helical" evidence="6">
    <location>
        <begin position="68"/>
        <end position="91"/>
    </location>
</feature>
<sequence length="126" mass="13898">MHRLFLILGAIAGFLGVAMDAFGAHGLRAVLDEYHLSIFRTGVSYQMWHAFGLALVGVMLRLFPDMRLLIGAGWFMLAGIVLFSGSLYLLSITGMRGLGWITPFGGMSFLAGWLLFGLSAWRLERN</sequence>
<reference evidence="7 8" key="1">
    <citation type="submission" date="2016-12" db="EMBL/GenBank/DDBJ databases">
        <title>Genome sequencing of Methylocaldum marinum.</title>
        <authorList>
            <person name="Takeuchi M."/>
            <person name="Kamagata Y."/>
            <person name="Hiraoka S."/>
            <person name="Oshima K."/>
            <person name="Hattori M."/>
            <person name="Iwasaki W."/>
        </authorList>
    </citation>
    <scope>NUCLEOTIDE SEQUENCE [LARGE SCALE GENOMIC DNA]</scope>
    <source>
        <strain evidence="7 8">S8</strain>
    </source>
</reference>
<gene>
    <name evidence="7" type="ORF">sS8_1355</name>
</gene>
<feature type="transmembrane region" description="Helical" evidence="6">
    <location>
        <begin position="47"/>
        <end position="63"/>
    </location>
</feature>